<dbReference type="EMBL" id="CP067421">
    <property type="protein sequence ID" value="QQP93207.1"/>
    <property type="molecule type" value="Genomic_DNA"/>
</dbReference>
<feature type="compositionally biased region" description="Polar residues" evidence="1">
    <location>
        <begin position="219"/>
        <end position="238"/>
    </location>
</feature>
<evidence type="ECO:0000313" key="3">
    <source>
        <dbReference type="Proteomes" id="UP000595197"/>
    </source>
</evidence>
<proteinExistence type="predicted"/>
<keyword evidence="2" id="KW-0614">Plasmid</keyword>
<organism evidence="2 3">
    <name type="scientific">Skermanella cutis</name>
    <dbReference type="NCBI Taxonomy" id="2775420"/>
    <lineage>
        <taxon>Bacteria</taxon>
        <taxon>Pseudomonadati</taxon>
        <taxon>Pseudomonadota</taxon>
        <taxon>Alphaproteobacteria</taxon>
        <taxon>Rhodospirillales</taxon>
        <taxon>Azospirillaceae</taxon>
        <taxon>Skermanella</taxon>
    </lineage>
</organism>
<evidence type="ECO:0000313" key="2">
    <source>
        <dbReference type="EMBL" id="QQP93207.1"/>
    </source>
</evidence>
<evidence type="ECO:0000256" key="1">
    <source>
        <dbReference type="SAM" id="MobiDB-lite"/>
    </source>
</evidence>
<protein>
    <submittedName>
        <fullName evidence="2">Uncharacterized protein</fullName>
    </submittedName>
</protein>
<reference evidence="2" key="1">
    <citation type="submission" date="2021-02" db="EMBL/GenBank/DDBJ databases">
        <title>Skermanella TT6 skin isolate.</title>
        <authorList>
            <person name="Lee K."/>
            <person name="Ganzorig M."/>
        </authorList>
    </citation>
    <scope>NUCLEOTIDE SEQUENCE</scope>
    <source>
        <strain evidence="2">TT6</strain>
    </source>
</reference>
<name>A0ABX7BFN0_9PROT</name>
<sequence>MPNEIMIEGLLVRDGNGYLYFVPDEHLDLTQLQLPEDQQPGGDPMLPDGEDGDQLQRLLNHCPVIWGICNALRGPFLRLEDEVPLLSLSLSQSSSTCVPAPQPVGSIELDCLQQIAAETSPALSSRAWSWGRDSLAKYQPSQHSGLLVRGEDGTLSFIPDTVMEAYRLPEKVQPKCQSETSQALQELLDRCPPVWKIRNALRGEPLEQDGPDADLLSVTGPSGLSFQGSAPRQRTRSPYLTSLADSAVLMRFSVNDQH</sequence>
<keyword evidence="3" id="KW-1185">Reference proteome</keyword>
<geneLocation type="plasmid" evidence="2 3">
    <name>pTT6-1</name>
</geneLocation>
<dbReference type="RefSeq" id="WP_201082646.1">
    <property type="nucleotide sequence ID" value="NZ_CP067421.1"/>
</dbReference>
<accession>A0ABX7BFN0</accession>
<dbReference type="Proteomes" id="UP000595197">
    <property type="component" value="Plasmid pTT6-1"/>
</dbReference>
<feature type="region of interest" description="Disordered" evidence="1">
    <location>
        <begin position="203"/>
        <end position="238"/>
    </location>
</feature>
<gene>
    <name evidence="2" type="ORF">IGS68_29225</name>
</gene>